<protein>
    <recommendedName>
        <fullName evidence="4">Fucolectin tachylectin-4 pentraxin-1 domain-containing protein</fullName>
    </recommendedName>
</protein>
<dbReference type="GeneID" id="20212952"/>
<dbReference type="HOGENOM" id="CLU_1654046_0_0_1"/>
<dbReference type="AlphaFoldDB" id="T1FVV6"/>
<reference evidence="2" key="3">
    <citation type="submission" date="2015-06" db="UniProtKB">
        <authorList>
            <consortium name="EnsemblMetazoa"/>
        </authorList>
    </citation>
    <scope>IDENTIFICATION</scope>
</reference>
<reference evidence="3" key="1">
    <citation type="submission" date="2012-12" db="EMBL/GenBank/DDBJ databases">
        <authorList>
            <person name="Hellsten U."/>
            <person name="Grimwood J."/>
            <person name="Chapman J.A."/>
            <person name="Shapiro H."/>
            <person name="Aerts A."/>
            <person name="Otillar R.P."/>
            <person name="Terry A.Y."/>
            <person name="Boore J.L."/>
            <person name="Simakov O."/>
            <person name="Marletaz F."/>
            <person name="Cho S.-J."/>
            <person name="Edsinger-Gonzales E."/>
            <person name="Havlak P."/>
            <person name="Kuo D.-H."/>
            <person name="Larsson T."/>
            <person name="Lv J."/>
            <person name="Arendt D."/>
            <person name="Savage R."/>
            <person name="Osoegawa K."/>
            <person name="de Jong P."/>
            <person name="Lindberg D.R."/>
            <person name="Seaver E.C."/>
            <person name="Weisblat D.A."/>
            <person name="Putnam N.H."/>
            <person name="Grigoriev I.V."/>
            <person name="Rokhsar D.S."/>
        </authorList>
    </citation>
    <scope>NUCLEOTIDE SEQUENCE</scope>
</reference>
<name>T1FVV6_HELRO</name>
<sequence>MNDKNASGLAICAAFVTMAIICFEAAVAQQQTFSRSHFNNYVSHLAADSDVTSCYRSGYGAHEWLVYDLATARNISGLKISGVLHTANIRIGNFFANIGVGDGFGDNGLCYFTDNTDGYYDTMGQHTLKCPNPINGRYVSVQMVDPVIVNQLVICDIKTI</sequence>
<dbReference type="Gene3D" id="2.60.120.260">
    <property type="entry name" value="Galactose-binding domain-like"/>
    <property type="match status" value="1"/>
</dbReference>
<organism evidence="2 3">
    <name type="scientific">Helobdella robusta</name>
    <name type="common">Californian leech</name>
    <dbReference type="NCBI Taxonomy" id="6412"/>
    <lineage>
        <taxon>Eukaryota</taxon>
        <taxon>Metazoa</taxon>
        <taxon>Spiralia</taxon>
        <taxon>Lophotrochozoa</taxon>
        <taxon>Annelida</taxon>
        <taxon>Clitellata</taxon>
        <taxon>Hirudinea</taxon>
        <taxon>Rhynchobdellida</taxon>
        <taxon>Glossiphoniidae</taxon>
        <taxon>Helobdella</taxon>
    </lineage>
</organism>
<dbReference type="EnsemblMetazoa" id="HelroT194261">
    <property type="protein sequence ID" value="HelroP194261"/>
    <property type="gene ID" value="HelroG194261"/>
</dbReference>
<keyword evidence="3" id="KW-1185">Reference proteome</keyword>
<evidence type="ECO:0000313" key="1">
    <source>
        <dbReference type="EMBL" id="ESN92429.1"/>
    </source>
</evidence>
<dbReference type="CTD" id="20212952"/>
<evidence type="ECO:0000313" key="2">
    <source>
        <dbReference type="EnsemblMetazoa" id="HelroP194261"/>
    </source>
</evidence>
<dbReference type="KEGG" id="hro:HELRODRAFT_194261"/>
<dbReference type="EMBL" id="KB097642">
    <property type="protein sequence ID" value="ESN92429.1"/>
    <property type="molecule type" value="Genomic_DNA"/>
</dbReference>
<dbReference type="RefSeq" id="XP_009029522.1">
    <property type="nucleotide sequence ID" value="XM_009031274.1"/>
</dbReference>
<dbReference type="Proteomes" id="UP000015101">
    <property type="component" value="Unassembled WGS sequence"/>
</dbReference>
<dbReference type="SUPFAM" id="SSF49785">
    <property type="entry name" value="Galactose-binding domain-like"/>
    <property type="match status" value="1"/>
</dbReference>
<evidence type="ECO:0000313" key="3">
    <source>
        <dbReference type="Proteomes" id="UP000015101"/>
    </source>
</evidence>
<dbReference type="InParanoid" id="T1FVV6"/>
<evidence type="ECO:0008006" key="4">
    <source>
        <dbReference type="Google" id="ProtNLM"/>
    </source>
</evidence>
<proteinExistence type="predicted"/>
<reference evidence="1 3" key="2">
    <citation type="journal article" date="2013" name="Nature">
        <title>Insights into bilaterian evolution from three spiralian genomes.</title>
        <authorList>
            <person name="Simakov O."/>
            <person name="Marletaz F."/>
            <person name="Cho S.J."/>
            <person name="Edsinger-Gonzales E."/>
            <person name="Havlak P."/>
            <person name="Hellsten U."/>
            <person name="Kuo D.H."/>
            <person name="Larsson T."/>
            <person name="Lv J."/>
            <person name="Arendt D."/>
            <person name="Savage R."/>
            <person name="Osoegawa K."/>
            <person name="de Jong P."/>
            <person name="Grimwood J."/>
            <person name="Chapman J.A."/>
            <person name="Shapiro H."/>
            <person name="Aerts A."/>
            <person name="Otillar R.P."/>
            <person name="Terry A.Y."/>
            <person name="Boore J.L."/>
            <person name="Grigoriev I.V."/>
            <person name="Lindberg D.R."/>
            <person name="Seaver E.C."/>
            <person name="Weisblat D.A."/>
            <person name="Putnam N.H."/>
            <person name="Rokhsar D.S."/>
        </authorList>
    </citation>
    <scope>NUCLEOTIDE SEQUENCE</scope>
</reference>
<gene>
    <name evidence="2" type="primary">20212952</name>
    <name evidence="1" type="ORF">HELRODRAFT_194261</name>
</gene>
<accession>T1FVV6</accession>
<dbReference type="InterPro" id="IPR008979">
    <property type="entry name" value="Galactose-bd-like_sf"/>
</dbReference>
<dbReference type="EMBL" id="AMQM01007621">
    <property type="status" value="NOT_ANNOTATED_CDS"/>
    <property type="molecule type" value="Genomic_DNA"/>
</dbReference>